<dbReference type="InterPro" id="IPR036390">
    <property type="entry name" value="WH_DNA-bd_sf"/>
</dbReference>
<dbReference type="HOGENOM" id="CLU_060699_1_4_9"/>
<reference evidence="4 5" key="1">
    <citation type="submission" date="2013-01" db="EMBL/GenBank/DDBJ databases">
        <title>The Genome Sequence of Clostridium clostridioforme 90A8.</title>
        <authorList>
            <consortium name="The Broad Institute Genome Sequencing Platform"/>
            <person name="Earl A."/>
            <person name="Ward D."/>
            <person name="Feldgarden M."/>
            <person name="Gevers D."/>
            <person name="Courvalin P."/>
            <person name="Lambert T."/>
            <person name="Walker B."/>
            <person name="Young S.K."/>
            <person name="Zeng Q."/>
            <person name="Gargeya S."/>
            <person name="Fitzgerald M."/>
            <person name="Haas B."/>
            <person name="Abouelleil A."/>
            <person name="Alvarado L."/>
            <person name="Arachchi H.M."/>
            <person name="Berlin A.M."/>
            <person name="Chapman S.B."/>
            <person name="Dewar J."/>
            <person name="Goldberg J."/>
            <person name="Griggs A."/>
            <person name="Gujja S."/>
            <person name="Hansen M."/>
            <person name="Howarth C."/>
            <person name="Imamovic A."/>
            <person name="Larimer J."/>
            <person name="McCowan C."/>
            <person name="Murphy C."/>
            <person name="Neiman D."/>
            <person name="Pearson M."/>
            <person name="Priest M."/>
            <person name="Roberts A."/>
            <person name="Saif S."/>
            <person name="Shea T."/>
            <person name="Sisk P."/>
            <person name="Sykes S."/>
            <person name="Wortman J."/>
            <person name="Nusbaum C."/>
            <person name="Birren B."/>
        </authorList>
    </citation>
    <scope>NUCLEOTIDE SEQUENCE [LARGE SCALE GENOMIC DNA]</scope>
    <source>
        <strain evidence="4 5">90A8</strain>
    </source>
</reference>
<dbReference type="Pfam" id="PF00455">
    <property type="entry name" value="DeoRC"/>
    <property type="match status" value="1"/>
</dbReference>
<dbReference type="AlphaFoldDB" id="A0A0E2H235"/>
<evidence type="ECO:0000313" key="5">
    <source>
        <dbReference type="Proteomes" id="UP000013085"/>
    </source>
</evidence>
<dbReference type="Gene3D" id="1.10.10.10">
    <property type="entry name" value="Winged helix-like DNA-binding domain superfamily/Winged helix DNA-binding domain"/>
    <property type="match status" value="1"/>
</dbReference>
<dbReference type="SMART" id="SM00420">
    <property type="entry name" value="HTH_DEOR"/>
    <property type="match status" value="1"/>
</dbReference>
<dbReference type="InterPro" id="IPR036388">
    <property type="entry name" value="WH-like_DNA-bd_sf"/>
</dbReference>
<dbReference type="InterPro" id="IPR050313">
    <property type="entry name" value="Carb_Metab_HTH_regulators"/>
</dbReference>
<evidence type="ECO:0000256" key="1">
    <source>
        <dbReference type="ARBA" id="ARBA00023015"/>
    </source>
</evidence>
<dbReference type="SMART" id="SM01134">
    <property type="entry name" value="DeoRC"/>
    <property type="match status" value="1"/>
</dbReference>
<dbReference type="SUPFAM" id="SSF100950">
    <property type="entry name" value="NagB/RpiA/CoA transferase-like"/>
    <property type="match status" value="1"/>
</dbReference>
<feature type="domain" description="HTH deoR-type" evidence="3">
    <location>
        <begin position="2"/>
        <end position="57"/>
    </location>
</feature>
<dbReference type="InterPro" id="IPR001034">
    <property type="entry name" value="DeoR_HTH"/>
</dbReference>
<dbReference type="PATRIC" id="fig|999408.3.peg.5679"/>
<proteinExistence type="predicted"/>
<dbReference type="EMBL" id="AGYR01000069">
    <property type="protein sequence ID" value="ENZ07134.1"/>
    <property type="molecule type" value="Genomic_DNA"/>
</dbReference>
<sequence length="254" mass="27524">MSNKRMEYIAARLDSTGSVKVAELSRELNCSEVTIRSDIQKLEDKGLAKRIHGGAVKVGGQLMVPFDAGNVFKNSDRKRRIAWKAYEYIEDQDTIILDDSSVCYYLAQCIRDDSSKHLLVITNSLASAGVLSHLSHVELFLLGGQVGGKLASTVGDVAVNTLKGFRANKAFISAHGINFSVGLTSIGSPQMQVKKAVLAASDQAYVLADSSKFGGGYVMVVCSLDEISAIITDDGIKKEYLEDAEKQHVYIDVV</sequence>
<dbReference type="PANTHER" id="PTHR30363">
    <property type="entry name" value="HTH-TYPE TRANSCRIPTIONAL REGULATOR SRLR-RELATED"/>
    <property type="match status" value="1"/>
</dbReference>
<dbReference type="RefSeq" id="WP_002587473.1">
    <property type="nucleotide sequence ID" value="NZ_KB850994.1"/>
</dbReference>
<dbReference type="GeneID" id="57961922"/>
<evidence type="ECO:0000256" key="2">
    <source>
        <dbReference type="ARBA" id="ARBA00023163"/>
    </source>
</evidence>
<dbReference type="GO" id="GO:0003700">
    <property type="term" value="F:DNA-binding transcription factor activity"/>
    <property type="evidence" value="ECO:0007669"/>
    <property type="project" value="InterPro"/>
</dbReference>
<dbReference type="Proteomes" id="UP000013085">
    <property type="component" value="Unassembled WGS sequence"/>
</dbReference>
<dbReference type="Pfam" id="PF08220">
    <property type="entry name" value="HTH_DeoR"/>
    <property type="match status" value="1"/>
</dbReference>
<protein>
    <recommendedName>
        <fullName evidence="3">HTH deoR-type domain-containing protein</fullName>
    </recommendedName>
</protein>
<evidence type="ECO:0000313" key="4">
    <source>
        <dbReference type="EMBL" id="ENZ07134.1"/>
    </source>
</evidence>
<dbReference type="Gene3D" id="3.40.50.1360">
    <property type="match status" value="1"/>
</dbReference>
<dbReference type="InterPro" id="IPR014036">
    <property type="entry name" value="DeoR-like_C"/>
</dbReference>
<keyword evidence="2" id="KW-0804">Transcription</keyword>
<keyword evidence="1" id="KW-0805">Transcription regulation</keyword>
<gene>
    <name evidence="4" type="ORF">HMPREF1090_05287</name>
</gene>
<evidence type="ECO:0000259" key="3">
    <source>
        <dbReference type="PROSITE" id="PS51000"/>
    </source>
</evidence>
<name>A0A0E2H235_9FIRM</name>
<comment type="caution">
    <text evidence="4">The sequence shown here is derived from an EMBL/GenBank/DDBJ whole genome shotgun (WGS) entry which is preliminary data.</text>
</comment>
<dbReference type="PANTHER" id="PTHR30363:SF44">
    <property type="entry name" value="AGA OPERON TRANSCRIPTIONAL REPRESSOR-RELATED"/>
    <property type="match status" value="1"/>
</dbReference>
<accession>A0A0E2H235</accession>
<organism evidence="4 5">
    <name type="scientific">[Clostridium] clostridioforme 90A8</name>
    <dbReference type="NCBI Taxonomy" id="999408"/>
    <lineage>
        <taxon>Bacteria</taxon>
        <taxon>Bacillati</taxon>
        <taxon>Bacillota</taxon>
        <taxon>Clostridia</taxon>
        <taxon>Lachnospirales</taxon>
        <taxon>Lachnospiraceae</taxon>
        <taxon>Enterocloster</taxon>
    </lineage>
</organism>
<dbReference type="PRINTS" id="PR00037">
    <property type="entry name" value="HTHLACR"/>
</dbReference>
<dbReference type="InterPro" id="IPR037171">
    <property type="entry name" value="NagB/RpiA_transferase-like"/>
</dbReference>
<dbReference type="PROSITE" id="PS51000">
    <property type="entry name" value="HTH_DEOR_2"/>
    <property type="match status" value="1"/>
</dbReference>
<dbReference type="SUPFAM" id="SSF46785">
    <property type="entry name" value="Winged helix' DNA-binding domain"/>
    <property type="match status" value="1"/>
</dbReference>